<dbReference type="Pfam" id="PF04063">
    <property type="entry name" value="DUF383"/>
    <property type="match status" value="1"/>
</dbReference>
<reference evidence="4" key="2">
    <citation type="submission" date="2023-06" db="EMBL/GenBank/DDBJ databases">
        <authorList>
            <consortium name="Lawrence Berkeley National Laboratory"/>
            <person name="Haridas S."/>
            <person name="Hensen N."/>
            <person name="Bonometti L."/>
            <person name="Westerberg I."/>
            <person name="Brannstrom I.O."/>
            <person name="Guillou S."/>
            <person name="Cros-Aarteil S."/>
            <person name="Calhoun S."/>
            <person name="Kuo A."/>
            <person name="Mondo S."/>
            <person name="Pangilinan J."/>
            <person name="Riley R."/>
            <person name="Labutti K."/>
            <person name="Andreopoulos B."/>
            <person name="Lipzen A."/>
            <person name="Chen C."/>
            <person name="Yanf M."/>
            <person name="Daum C."/>
            <person name="Ng V."/>
            <person name="Clum A."/>
            <person name="Steindorff A."/>
            <person name="Ohm R."/>
            <person name="Martin F."/>
            <person name="Silar P."/>
            <person name="Natvig D."/>
            <person name="Lalanne C."/>
            <person name="Gautier V."/>
            <person name="Ament-Velasquez S.L."/>
            <person name="Kruys A."/>
            <person name="Hutchinson M.I."/>
            <person name="Powell A.J."/>
            <person name="Barry K."/>
            <person name="Miller A.N."/>
            <person name="Grigoriev I.V."/>
            <person name="Debuchy R."/>
            <person name="Gladieux P."/>
            <person name="Thoren M.H."/>
            <person name="Johannesson H."/>
        </authorList>
    </citation>
    <scope>NUCLEOTIDE SEQUENCE</scope>
    <source>
        <strain evidence="4">CBS 958.72</strain>
    </source>
</reference>
<evidence type="ECO:0000256" key="2">
    <source>
        <dbReference type="SAM" id="Phobius"/>
    </source>
</evidence>
<keyword evidence="2" id="KW-0812">Transmembrane</keyword>
<feature type="compositionally biased region" description="Pro residues" evidence="1">
    <location>
        <begin position="317"/>
        <end position="329"/>
    </location>
</feature>
<feature type="compositionally biased region" description="Low complexity" evidence="1">
    <location>
        <begin position="330"/>
        <end position="341"/>
    </location>
</feature>
<evidence type="ECO:0000313" key="4">
    <source>
        <dbReference type="EMBL" id="KAK3364868.1"/>
    </source>
</evidence>
<name>A0AAE0JV68_9PEZI</name>
<protein>
    <recommendedName>
        <fullName evidence="3">Protein HGH1 N-terminal domain-containing protein</fullName>
    </recommendedName>
</protein>
<comment type="caution">
    <text evidence="4">The sequence shown here is derived from an EMBL/GenBank/DDBJ whole genome shotgun (WGS) entry which is preliminary data.</text>
</comment>
<evidence type="ECO:0000259" key="3">
    <source>
        <dbReference type="Pfam" id="PF04063"/>
    </source>
</evidence>
<feature type="region of interest" description="Disordered" evidence="1">
    <location>
        <begin position="317"/>
        <end position="348"/>
    </location>
</feature>
<organism evidence="4 5">
    <name type="scientific">Lasiosphaeria ovina</name>
    <dbReference type="NCBI Taxonomy" id="92902"/>
    <lineage>
        <taxon>Eukaryota</taxon>
        <taxon>Fungi</taxon>
        <taxon>Dikarya</taxon>
        <taxon>Ascomycota</taxon>
        <taxon>Pezizomycotina</taxon>
        <taxon>Sordariomycetes</taxon>
        <taxon>Sordariomycetidae</taxon>
        <taxon>Sordariales</taxon>
        <taxon>Lasiosphaeriaceae</taxon>
        <taxon>Lasiosphaeria</taxon>
    </lineage>
</organism>
<evidence type="ECO:0000256" key="1">
    <source>
        <dbReference type="SAM" id="MobiDB-lite"/>
    </source>
</evidence>
<feature type="domain" description="Protein HGH1 N-terminal" evidence="3">
    <location>
        <begin position="447"/>
        <end position="502"/>
    </location>
</feature>
<dbReference type="Proteomes" id="UP001287356">
    <property type="component" value="Unassembled WGS sequence"/>
</dbReference>
<gene>
    <name evidence="4" type="ORF">B0T24DRAFT_712188</name>
</gene>
<keyword evidence="2" id="KW-1133">Transmembrane helix</keyword>
<keyword evidence="2" id="KW-0472">Membrane</keyword>
<dbReference type="EMBL" id="JAULSN010000009">
    <property type="protein sequence ID" value="KAK3364868.1"/>
    <property type="molecule type" value="Genomic_DNA"/>
</dbReference>
<proteinExistence type="predicted"/>
<feature type="region of interest" description="Disordered" evidence="1">
    <location>
        <begin position="1"/>
        <end position="20"/>
    </location>
</feature>
<reference evidence="4" key="1">
    <citation type="journal article" date="2023" name="Mol. Phylogenet. Evol.">
        <title>Genome-scale phylogeny and comparative genomics of the fungal order Sordariales.</title>
        <authorList>
            <person name="Hensen N."/>
            <person name="Bonometti L."/>
            <person name="Westerberg I."/>
            <person name="Brannstrom I.O."/>
            <person name="Guillou S."/>
            <person name="Cros-Aarteil S."/>
            <person name="Calhoun S."/>
            <person name="Haridas S."/>
            <person name="Kuo A."/>
            <person name="Mondo S."/>
            <person name="Pangilinan J."/>
            <person name="Riley R."/>
            <person name="LaButti K."/>
            <person name="Andreopoulos B."/>
            <person name="Lipzen A."/>
            <person name="Chen C."/>
            <person name="Yan M."/>
            <person name="Daum C."/>
            <person name="Ng V."/>
            <person name="Clum A."/>
            <person name="Steindorff A."/>
            <person name="Ohm R.A."/>
            <person name="Martin F."/>
            <person name="Silar P."/>
            <person name="Natvig D.O."/>
            <person name="Lalanne C."/>
            <person name="Gautier V."/>
            <person name="Ament-Velasquez S.L."/>
            <person name="Kruys A."/>
            <person name="Hutchinson M.I."/>
            <person name="Powell A.J."/>
            <person name="Barry K."/>
            <person name="Miller A.N."/>
            <person name="Grigoriev I.V."/>
            <person name="Debuchy R."/>
            <person name="Gladieux P."/>
            <person name="Hiltunen Thoren M."/>
            <person name="Johannesson H."/>
        </authorList>
    </citation>
    <scope>NUCLEOTIDE SEQUENCE</scope>
    <source>
        <strain evidence="4">CBS 958.72</strain>
    </source>
</reference>
<accession>A0AAE0JV68</accession>
<evidence type="ECO:0000313" key="5">
    <source>
        <dbReference type="Proteomes" id="UP001287356"/>
    </source>
</evidence>
<feature type="transmembrane region" description="Helical" evidence="2">
    <location>
        <begin position="397"/>
        <end position="420"/>
    </location>
</feature>
<dbReference type="AlphaFoldDB" id="A0AAE0JV68"/>
<keyword evidence="5" id="KW-1185">Reference proteome</keyword>
<sequence>MVASRRRISLTGTSSREVEPSRTGGIVFDLWLHLSKDVSTTTVDVVAERTVAEWRNYSGFLASLGGICIADQASVLNKPAVSELRWIDRLSSKNHEETFLSRYLRLSIQLLACANVRIRETMREVLSTEPSVKGQDNDIVFAEQSASLLKALVESLDTPSDLGAASSLHLGALTLNFTKFLDGVPNAPSSLRVKIKIYQLYEAVTKRKEHLNLRDDVRNRNQLLECIFSWIARPQSPRNDGAVFAGGRQDETTRVQRDLDKACLRSLAELTFRLPLQPGEGQTTDAGTSELKSQMFHQYFNRFLSLLNLGLFGPGLGPPQPSLRPPRPSARPGRPSSRPNPQLIPETPWISAEEKMHRVVAVPGRYLAVIGQLHPDATFVIVRDPSHRNEAATPSQVPASACAIVIFVVVVFVVVAAAVLDKQPRFEYVEQRERVSLGTRNRNPFQNLGSNDLVLNQLVDLFVKGMDGSYNNKPADFDYLAYLFADLAKHREIRTLLCNQAELQVPPLSAVGL</sequence>
<dbReference type="InterPro" id="IPR007205">
    <property type="entry name" value="Protein_HGH1_N"/>
</dbReference>